<evidence type="ECO:0000313" key="6">
    <source>
        <dbReference type="EMBL" id="GAA1992111.1"/>
    </source>
</evidence>
<sequence length="205" mass="21734">MPKIIGGSLTAHREQVRAKVFDALRAQLYERGFDAVTLAGVASAAGVGRTAIYNHFPDRESLLIAFVEAESARYVERLEEAVAAAGDPVSQLAAFVRMQLRTLAEYHLPPGGTLASALAPSAYQRIAAHADPIGERLRVIIADGIRAGQLPEEDPDTLAGMISSAIGGRQVVDVPADRLDAVIDTAVRFVLRGAGVKTAPNRQGI</sequence>
<dbReference type="InterPro" id="IPR050109">
    <property type="entry name" value="HTH-type_TetR-like_transc_reg"/>
</dbReference>
<gene>
    <name evidence="6" type="ORF">GCM10009754_83730</name>
</gene>
<comment type="caution">
    <text evidence="6">The sequence shown here is derived from an EMBL/GenBank/DDBJ whole genome shotgun (WGS) entry which is preliminary data.</text>
</comment>
<evidence type="ECO:0000256" key="4">
    <source>
        <dbReference type="PROSITE-ProRule" id="PRU00335"/>
    </source>
</evidence>
<dbReference type="EMBL" id="BAAANN010000063">
    <property type="protein sequence ID" value="GAA1992111.1"/>
    <property type="molecule type" value="Genomic_DNA"/>
</dbReference>
<name>A0ABP5EAL6_9PSEU</name>
<evidence type="ECO:0000256" key="1">
    <source>
        <dbReference type="ARBA" id="ARBA00023015"/>
    </source>
</evidence>
<feature type="DNA-binding region" description="H-T-H motif" evidence="4">
    <location>
        <begin position="37"/>
        <end position="56"/>
    </location>
</feature>
<keyword evidence="2 4" id="KW-0238">DNA-binding</keyword>
<keyword evidence="3" id="KW-0804">Transcription</keyword>
<dbReference type="SUPFAM" id="SSF46689">
    <property type="entry name" value="Homeodomain-like"/>
    <property type="match status" value="1"/>
</dbReference>
<dbReference type="InterPro" id="IPR001647">
    <property type="entry name" value="HTH_TetR"/>
</dbReference>
<dbReference type="RefSeq" id="WP_344431517.1">
    <property type="nucleotide sequence ID" value="NZ_BAAANN010000063.1"/>
</dbReference>
<proteinExistence type="predicted"/>
<dbReference type="Gene3D" id="1.10.357.10">
    <property type="entry name" value="Tetracycline Repressor, domain 2"/>
    <property type="match status" value="1"/>
</dbReference>
<dbReference type="InterPro" id="IPR036271">
    <property type="entry name" value="Tet_transcr_reg_TetR-rel_C_sf"/>
</dbReference>
<evidence type="ECO:0000259" key="5">
    <source>
        <dbReference type="PROSITE" id="PS50977"/>
    </source>
</evidence>
<protein>
    <submittedName>
        <fullName evidence="6">TetR/AcrR family transcriptional regulator</fullName>
    </submittedName>
</protein>
<feature type="domain" description="HTH tetR-type" evidence="5">
    <location>
        <begin position="14"/>
        <end position="74"/>
    </location>
</feature>
<evidence type="ECO:0000256" key="2">
    <source>
        <dbReference type="ARBA" id="ARBA00023125"/>
    </source>
</evidence>
<keyword evidence="1" id="KW-0805">Transcription regulation</keyword>
<dbReference type="PRINTS" id="PR00455">
    <property type="entry name" value="HTHTETR"/>
</dbReference>
<keyword evidence="7" id="KW-1185">Reference proteome</keyword>
<evidence type="ECO:0000256" key="3">
    <source>
        <dbReference type="ARBA" id="ARBA00023163"/>
    </source>
</evidence>
<organism evidence="6 7">
    <name type="scientific">Amycolatopsis minnesotensis</name>
    <dbReference type="NCBI Taxonomy" id="337894"/>
    <lineage>
        <taxon>Bacteria</taxon>
        <taxon>Bacillati</taxon>
        <taxon>Actinomycetota</taxon>
        <taxon>Actinomycetes</taxon>
        <taxon>Pseudonocardiales</taxon>
        <taxon>Pseudonocardiaceae</taxon>
        <taxon>Amycolatopsis</taxon>
    </lineage>
</organism>
<evidence type="ECO:0000313" key="7">
    <source>
        <dbReference type="Proteomes" id="UP001501116"/>
    </source>
</evidence>
<dbReference type="Pfam" id="PF00440">
    <property type="entry name" value="TetR_N"/>
    <property type="match status" value="1"/>
</dbReference>
<dbReference type="PROSITE" id="PS50977">
    <property type="entry name" value="HTH_TETR_2"/>
    <property type="match status" value="1"/>
</dbReference>
<reference evidence="7" key="1">
    <citation type="journal article" date="2019" name="Int. J. Syst. Evol. Microbiol.">
        <title>The Global Catalogue of Microorganisms (GCM) 10K type strain sequencing project: providing services to taxonomists for standard genome sequencing and annotation.</title>
        <authorList>
            <consortium name="The Broad Institute Genomics Platform"/>
            <consortium name="The Broad Institute Genome Sequencing Center for Infectious Disease"/>
            <person name="Wu L."/>
            <person name="Ma J."/>
        </authorList>
    </citation>
    <scope>NUCLEOTIDE SEQUENCE [LARGE SCALE GENOMIC DNA]</scope>
    <source>
        <strain evidence="7">JCM 14545</strain>
    </source>
</reference>
<accession>A0ABP5EAL6</accession>
<dbReference type="InterPro" id="IPR009057">
    <property type="entry name" value="Homeodomain-like_sf"/>
</dbReference>
<dbReference type="PANTHER" id="PTHR30055:SF234">
    <property type="entry name" value="HTH-TYPE TRANSCRIPTIONAL REGULATOR BETI"/>
    <property type="match status" value="1"/>
</dbReference>
<dbReference type="PANTHER" id="PTHR30055">
    <property type="entry name" value="HTH-TYPE TRANSCRIPTIONAL REGULATOR RUTR"/>
    <property type="match status" value="1"/>
</dbReference>
<dbReference type="SUPFAM" id="SSF48498">
    <property type="entry name" value="Tetracyclin repressor-like, C-terminal domain"/>
    <property type="match status" value="1"/>
</dbReference>
<dbReference type="Proteomes" id="UP001501116">
    <property type="component" value="Unassembled WGS sequence"/>
</dbReference>